<dbReference type="AlphaFoldDB" id="A0A370MVS9"/>
<dbReference type="InterPro" id="IPR002401">
    <property type="entry name" value="Cyt_P450_E_grp-I"/>
</dbReference>
<comment type="cofactor">
    <cofactor evidence="5">
        <name>heme</name>
        <dbReference type="ChEBI" id="CHEBI:30413"/>
    </cofactor>
</comment>
<dbReference type="PRINTS" id="PR00385">
    <property type="entry name" value="P450"/>
</dbReference>
<gene>
    <name evidence="8" type="ORF">DN412_42450</name>
</gene>
<feature type="non-terminal residue" evidence="8">
    <location>
        <position position="557"/>
    </location>
</feature>
<dbReference type="InterPro" id="IPR017972">
    <property type="entry name" value="Cyt_P450_CS"/>
</dbReference>
<name>A0A370MVS9_9BURK</name>
<dbReference type="Pfam" id="PF00067">
    <property type="entry name" value="p450"/>
    <property type="match status" value="1"/>
</dbReference>
<sequence length="557" mass="61368">MAGEQAVTPAKADMVRIGSSAALRDDGILPARAEGVDIVVLRHGASLSAFQGHCPHRGTLLAEGAISNGILTCRGHGWRFDCGTGANLDRPEICLKRFACAVEGDDVLVDRTQILAWKRQTDDRGGVQSTAPARPLEQLPGPAGLPWLGNLLQLHQSRMHIELEQWCAAFGPIYRINLAGHPAVVVSGGEWIDRILHDRPETFRRARAVEALSREVGALGVFSAEGETWRRHRRPVAQALDAHHLRDFFPTLAGVTRRLKRRWEQAAADGLPVHVQQDLKRYAVDVTASLAFGHDTNTLEGEGGPVQQHLECILPMFDRRLNALFPYWHYVRLPADRAYDKAVQALRKFIGEMIVAARERLAQAPDLAAHPRNFLEAMVAAQAADDAPLSDEELIADCFTMLLAGEDTTANTISWILYFMCIHADVQRRMQEETAEVLGTTDVLADIHDASRLVYLDAVVHESLRLKPVAPLIYVEPNRDVEIAGFAVPRGTLLMLVTRPNVLRDNNFAAALEFRPERWLESSAAAHHRSGFVPFGSGPRLCPGRSLALLEAKAALS</sequence>
<evidence type="ECO:0000256" key="4">
    <source>
        <dbReference type="ARBA" id="ARBA00023014"/>
    </source>
</evidence>
<evidence type="ECO:0000259" key="7">
    <source>
        <dbReference type="PROSITE" id="PS51296"/>
    </source>
</evidence>
<accession>A0A370MVS9</accession>
<keyword evidence="2 5" id="KW-0479">Metal-binding</keyword>
<dbReference type="Proteomes" id="UP000255165">
    <property type="component" value="Unassembled WGS sequence"/>
</dbReference>
<feature type="domain" description="Rieske" evidence="7">
    <location>
        <begin position="15"/>
        <end position="109"/>
    </location>
</feature>
<keyword evidence="5 6" id="KW-0349">Heme</keyword>
<dbReference type="GO" id="GO:0004497">
    <property type="term" value="F:monooxygenase activity"/>
    <property type="evidence" value="ECO:0007669"/>
    <property type="project" value="UniProtKB-KW"/>
</dbReference>
<evidence type="ECO:0000256" key="5">
    <source>
        <dbReference type="PIRSR" id="PIRSR602401-1"/>
    </source>
</evidence>
<dbReference type="GO" id="GO:0016705">
    <property type="term" value="F:oxidoreductase activity, acting on paired donors, with incorporation or reduction of molecular oxygen"/>
    <property type="evidence" value="ECO:0007669"/>
    <property type="project" value="InterPro"/>
</dbReference>
<reference evidence="9" key="1">
    <citation type="submission" date="2018-06" db="EMBL/GenBank/DDBJ databases">
        <authorList>
            <person name="Feng T."/>
            <person name="Jeon C.O."/>
        </authorList>
    </citation>
    <scope>NUCLEOTIDE SEQUENCE [LARGE SCALE GENOMIC DNA]</scope>
    <source>
        <strain evidence="9">S23</strain>
    </source>
</reference>
<keyword evidence="3 5" id="KW-0408">Iron</keyword>
<dbReference type="PROSITE" id="PS00086">
    <property type="entry name" value="CYTOCHROME_P450"/>
    <property type="match status" value="1"/>
</dbReference>
<evidence type="ECO:0000256" key="6">
    <source>
        <dbReference type="RuleBase" id="RU000461"/>
    </source>
</evidence>
<dbReference type="SUPFAM" id="SSF48264">
    <property type="entry name" value="Cytochrome P450"/>
    <property type="match status" value="1"/>
</dbReference>
<organism evidence="8 9">
    <name type="scientific">Cupriavidus lacunae</name>
    <dbReference type="NCBI Taxonomy" id="2666307"/>
    <lineage>
        <taxon>Bacteria</taxon>
        <taxon>Pseudomonadati</taxon>
        <taxon>Pseudomonadota</taxon>
        <taxon>Betaproteobacteria</taxon>
        <taxon>Burkholderiales</taxon>
        <taxon>Burkholderiaceae</taxon>
        <taxon>Cupriavidus</taxon>
    </lineage>
</organism>
<protein>
    <submittedName>
        <fullName evidence="8">Cytochrome P450</fullName>
    </submittedName>
</protein>
<dbReference type="GO" id="GO:0020037">
    <property type="term" value="F:heme binding"/>
    <property type="evidence" value="ECO:0007669"/>
    <property type="project" value="InterPro"/>
</dbReference>
<dbReference type="PRINTS" id="PR00463">
    <property type="entry name" value="EP450I"/>
</dbReference>
<dbReference type="GO" id="GO:0005506">
    <property type="term" value="F:iron ion binding"/>
    <property type="evidence" value="ECO:0007669"/>
    <property type="project" value="InterPro"/>
</dbReference>
<proteinExistence type="inferred from homology"/>
<dbReference type="Gene3D" id="1.10.630.10">
    <property type="entry name" value="Cytochrome P450"/>
    <property type="match status" value="1"/>
</dbReference>
<dbReference type="Gene3D" id="2.102.10.10">
    <property type="entry name" value="Rieske [2Fe-2S] iron-sulphur domain"/>
    <property type="match status" value="1"/>
</dbReference>
<comment type="similarity">
    <text evidence="6">Belongs to the cytochrome P450 family.</text>
</comment>
<evidence type="ECO:0000313" key="9">
    <source>
        <dbReference type="Proteomes" id="UP000255165"/>
    </source>
</evidence>
<keyword evidence="4" id="KW-0411">Iron-sulfur</keyword>
<dbReference type="GO" id="GO:0051537">
    <property type="term" value="F:2 iron, 2 sulfur cluster binding"/>
    <property type="evidence" value="ECO:0007669"/>
    <property type="project" value="UniProtKB-KW"/>
</dbReference>
<keyword evidence="1" id="KW-0001">2Fe-2S</keyword>
<keyword evidence="6" id="KW-0560">Oxidoreductase</keyword>
<evidence type="ECO:0000256" key="3">
    <source>
        <dbReference type="ARBA" id="ARBA00023004"/>
    </source>
</evidence>
<dbReference type="PANTHER" id="PTHR24301:SF2">
    <property type="entry name" value="THROMBOXANE-A SYNTHASE"/>
    <property type="match status" value="1"/>
</dbReference>
<keyword evidence="9" id="KW-1185">Reference proteome</keyword>
<evidence type="ECO:0000256" key="2">
    <source>
        <dbReference type="ARBA" id="ARBA00022723"/>
    </source>
</evidence>
<evidence type="ECO:0000256" key="1">
    <source>
        <dbReference type="ARBA" id="ARBA00022714"/>
    </source>
</evidence>
<dbReference type="InterPro" id="IPR001128">
    <property type="entry name" value="Cyt_P450"/>
</dbReference>
<dbReference type="InterPro" id="IPR017941">
    <property type="entry name" value="Rieske_2Fe-2S"/>
</dbReference>
<feature type="binding site" description="axial binding residue" evidence="5">
    <location>
        <position position="542"/>
    </location>
    <ligand>
        <name>heme</name>
        <dbReference type="ChEBI" id="CHEBI:30413"/>
    </ligand>
    <ligandPart>
        <name>Fe</name>
        <dbReference type="ChEBI" id="CHEBI:18248"/>
    </ligandPart>
</feature>
<dbReference type="SUPFAM" id="SSF50022">
    <property type="entry name" value="ISP domain"/>
    <property type="match status" value="1"/>
</dbReference>
<dbReference type="InterPro" id="IPR036396">
    <property type="entry name" value="Cyt_P450_sf"/>
</dbReference>
<comment type="caution">
    <text evidence="8">The sequence shown here is derived from an EMBL/GenBank/DDBJ whole genome shotgun (WGS) entry which is preliminary data.</text>
</comment>
<dbReference type="Pfam" id="PF00355">
    <property type="entry name" value="Rieske"/>
    <property type="match status" value="1"/>
</dbReference>
<dbReference type="PANTHER" id="PTHR24301">
    <property type="entry name" value="THROMBOXANE-A SYNTHASE"/>
    <property type="match status" value="1"/>
</dbReference>
<dbReference type="EMBL" id="QKWJ01000195">
    <property type="protein sequence ID" value="RDJ97434.1"/>
    <property type="molecule type" value="Genomic_DNA"/>
</dbReference>
<dbReference type="PROSITE" id="PS51296">
    <property type="entry name" value="RIESKE"/>
    <property type="match status" value="1"/>
</dbReference>
<evidence type="ECO:0000313" key="8">
    <source>
        <dbReference type="EMBL" id="RDJ97434.1"/>
    </source>
</evidence>
<dbReference type="InterPro" id="IPR036922">
    <property type="entry name" value="Rieske_2Fe-2S_sf"/>
</dbReference>
<keyword evidence="6" id="KW-0503">Monooxygenase</keyword>